<feature type="binding site" evidence="7">
    <location>
        <position position="252"/>
    </location>
    <ligand>
        <name>Zn(2+)</name>
        <dbReference type="ChEBI" id="CHEBI:29105"/>
        <label>1</label>
    </ligand>
</feature>
<feature type="binding site" evidence="7">
    <location>
        <position position="555"/>
    </location>
    <ligand>
        <name>Zn(2+)</name>
        <dbReference type="ChEBI" id="CHEBI:29105"/>
        <label>1</label>
    </ligand>
</feature>
<dbReference type="InterPro" id="IPR017141">
    <property type="entry name" value="Pept_M20_carboxypep"/>
</dbReference>
<evidence type="ECO:0000256" key="7">
    <source>
        <dbReference type="PIRSR" id="PIRSR037217-2"/>
    </source>
</evidence>
<keyword evidence="11" id="KW-1185">Reference proteome</keyword>
<dbReference type="GO" id="GO:0046872">
    <property type="term" value="F:metal ion binding"/>
    <property type="evidence" value="ECO:0007669"/>
    <property type="project" value="UniProtKB-KW"/>
</dbReference>
<evidence type="ECO:0000313" key="11">
    <source>
        <dbReference type="Proteomes" id="UP001211907"/>
    </source>
</evidence>
<feature type="binding site" evidence="7">
    <location>
        <position position="214"/>
    </location>
    <ligand>
        <name>Zn(2+)</name>
        <dbReference type="ChEBI" id="CHEBI:29105"/>
        <label>2</label>
    </ligand>
</feature>
<keyword evidence="2" id="KW-0645">Protease</keyword>
<dbReference type="PIRSF" id="PIRSF037217">
    <property type="entry name" value="Carboxypeptidase_S"/>
    <property type="match status" value="1"/>
</dbReference>
<evidence type="ECO:0000256" key="1">
    <source>
        <dbReference type="ARBA" id="ARBA00006247"/>
    </source>
</evidence>
<dbReference type="Gene3D" id="1.10.150.900">
    <property type="match status" value="1"/>
</dbReference>
<evidence type="ECO:0000256" key="8">
    <source>
        <dbReference type="SAM" id="Phobius"/>
    </source>
</evidence>
<keyword evidence="5 7" id="KW-0862">Zinc</keyword>
<feature type="active site" evidence="6">
    <location>
        <position position="179"/>
    </location>
</feature>
<accession>A0AAD5SQL1</accession>
<keyword evidence="8" id="KW-1133">Transmembrane helix</keyword>
<feature type="domain" description="Peptidase M20 dimerisation" evidence="9">
    <location>
        <begin position="299"/>
        <end position="447"/>
    </location>
</feature>
<dbReference type="Pfam" id="PF07687">
    <property type="entry name" value="M20_dimer"/>
    <property type="match status" value="1"/>
</dbReference>
<evidence type="ECO:0000259" key="9">
    <source>
        <dbReference type="Pfam" id="PF07687"/>
    </source>
</evidence>
<feature type="active site" description="Proton acceptor" evidence="6">
    <location>
        <position position="251"/>
    </location>
</feature>
<dbReference type="InterPro" id="IPR036264">
    <property type="entry name" value="Bact_exopeptidase_dim_dom"/>
</dbReference>
<dbReference type="Proteomes" id="UP001211907">
    <property type="component" value="Unassembled WGS sequence"/>
</dbReference>
<dbReference type="InterPro" id="IPR002933">
    <property type="entry name" value="Peptidase_M20"/>
</dbReference>
<keyword evidence="3 7" id="KW-0479">Metal-binding</keyword>
<gene>
    <name evidence="10" type="ORF">HK100_007577</name>
</gene>
<comment type="similarity">
    <text evidence="1">Belongs to the peptidase M20A family.</text>
</comment>
<reference evidence="10" key="1">
    <citation type="submission" date="2020-05" db="EMBL/GenBank/DDBJ databases">
        <title>Phylogenomic resolution of chytrid fungi.</title>
        <authorList>
            <person name="Stajich J.E."/>
            <person name="Amses K."/>
            <person name="Simmons R."/>
            <person name="Seto K."/>
            <person name="Myers J."/>
            <person name="Bonds A."/>
            <person name="Quandt C.A."/>
            <person name="Barry K."/>
            <person name="Liu P."/>
            <person name="Grigoriev I."/>
            <person name="Longcore J.E."/>
            <person name="James T.Y."/>
        </authorList>
    </citation>
    <scope>NUCLEOTIDE SEQUENCE</scope>
    <source>
        <strain evidence="10">JEL0513</strain>
    </source>
</reference>
<dbReference type="Pfam" id="PF01546">
    <property type="entry name" value="Peptidase_M20"/>
    <property type="match status" value="1"/>
</dbReference>
<dbReference type="SUPFAM" id="SSF53187">
    <property type="entry name" value="Zn-dependent exopeptidases"/>
    <property type="match status" value="1"/>
</dbReference>
<feature type="binding site" evidence="7">
    <location>
        <position position="281"/>
    </location>
    <ligand>
        <name>Zn(2+)</name>
        <dbReference type="ChEBI" id="CHEBI:29105"/>
        <label>2</label>
    </ligand>
</feature>
<evidence type="ECO:0000256" key="5">
    <source>
        <dbReference type="ARBA" id="ARBA00022833"/>
    </source>
</evidence>
<feature type="binding site" evidence="7">
    <location>
        <position position="177"/>
    </location>
    <ligand>
        <name>Zn(2+)</name>
        <dbReference type="ChEBI" id="CHEBI:29105"/>
        <label>2</label>
    </ligand>
</feature>
<evidence type="ECO:0000256" key="4">
    <source>
        <dbReference type="ARBA" id="ARBA00022801"/>
    </source>
</evidence>
<evidence type="ECO:0000313" key="10">
    <source>
        <dbReference type="EMBL" id="KAJ3090000.1"/>
    </source>
</evidence>
<evidence type="ECO:0000256" key="3">
    <source>
        <dbReference type="ARBA" id="ARBA00022723"/>
    </source>
</evidence>
<evidence type="ECO:0000256" key="6">
    <source>
        <dbReference type="PIRSR" id="PIRSR037217-1"/>
    </source>
</evidence>
<dbReference type="PANTHER" id="PTHR45962">
    <property type="entry name" value="N-FATTY-ACYL-AMINO ACID SYNTHASE/HYDROLASE PM20D1"/>
    <property type="match status" value="1"/>
</dbReference>
<dbReference type="Gene3D" id="3.40.630.10">
    <property type="entry name" value="Zn peptidases"/>
    <property type="match status" value="1"/>
</dbReference>
<keyword evidence="8" id="KW-0472">Membrane</keyword>
<dbReference type="InterPro" id="IPR047177">
    <property type="entry name" value="Pept_M20A"/>
</dbReference>
<dbReference type="PANTHER" id="PTHR45962:SF1">
    <property type="entry name" value="N-FATTY-ACYL-AMINO ACID SYNTHASE_HYDROLASE PM20D1"/>
    <property type="match status" value="1"/>
</dbReference>
<proteinExistence type="inferred from homology"/>
<keyword evidence="4" id="KW-0378">Hydrolase</keyword>
<dbReference type="AlphaFoldDB" id="A0AAD5SQL1"/>
<comment type="caution">
    <text evidence="10">The sequence shown here is derived from an EMBL/GenBank/DDBJ whole genome shotgun (WGS) entry which is preliminary data.</text>
</comment>
<feature type="transmembrane region" description="Helical" evidence="8">
    <location>
        <begin position="29"/>
        <end position="48"/>
    </location>
</feature>
<sequence>MNKKHEILLPRAIHAVPETDKRKLNKQKVAIALLALSAAIFVWIRPVAYGVQKTGTFLGGTTGFTGYHCNQVPSLVPNSSRLNDSQLFSPKFAATAAKRLSQAIQIQTVSFDNMTDLVPANPDASVHLPFLRFHAFLENAFPLVHRHLFRRVINKYSLLYSWQGVNSDAAPLVLMAHIDVVPVLPETLNQWTHDPFSGFIDKENGLLWGRGAGDTKATVLGTLEAVEALLGATDGKYVPNSNIYLAFGHDEEISGYQGAKSIAKYLQYNLGLAGKVGLIVDEGPAFGQIEDVRLATVGTGEKGYVDASLTIETKGGHSSVPPKHTGIGYSALAIAALESQPYPTTLSDNNPVLGAVRCYAQHSKKADPFIKWAIENLNHGGRQLLAAKLAERDVFMAALLTTTQAADIISGGLKVNALPEKVTTIINHRIAVDSSLAGTQEHIKNVLLPVAILHKLNLTITQFDDPEKIGFEYGITEAVGKISVAPAFGQGLEPAPSSPANGDESRGWDVLEGTIHHVFDGKEQIIVGPNMMPGNTDTRHYWGLSKTPTNGNNVHTVDEYIEIGSYIKAIQFYHDLIRNWSE</sequence>
<organism evidence="10 11">
    <name type="scientific">Physocladia obscura</name>
    <dbReference type="NCBI Taxonomy" id="109957"/>
    <lineage>
        <taxon>Eukaryota</taxon>
        <taxon>Fungi</taxon>
        <taxon>Fungi incertae sedis</taxon>
        <taxon>Chytridiomycota</taxon>
        <taxon>Chytridiomycota incertae sedis</taxon>
        <taxon>Chytridiomycetes</taxon>
        <taxon>Chytridiales</taxon>
        <taxon>Chytriomycetaceae</taxon>
        <taxon>Physocladia</taxon>
    </lineage>
</organism>
<dbReference type="EMBL" id="JADGJH010003586">
    <property type="protein sequence ID" value="KAJ3090000.1"/>
    <property type="molecule type" value="Genomic_DNA"/>
</dbReference>
<evidence type="ECO:0000256" key="2">
    <source>
        <dbReference type="ARBA" id="ARBA00022670"/>
    </source>
</evidence>
<feature type="binding site" evidence="7">
    <location>
        <position position="214"/>
    </location>
    <ligand>
        <name>Zn(2+)</name>
        <dbReference type="ChEBI" id="CHEBI:29105"/>
        <label>1</label>
    </ligand>
</feature>
<dbReference type="InterPro" id="IPR011650">
    <property type="entry name" value="Peptidase_M20_dimer"/>
</dbReference>
<dbReference type="SUPFAM" id="SSF55031">
    <property type="entry name" value="Bacterial exopeptidase dimerisation domain"/>
    <property type="match status" value="1"/>
</dbReference>
<dbReference type="CDD" id="cd05674">
    <property type="entry name" value="M20_yscS"/>
    <property type="match status" value="1"/>
</dbReference>
<name>A0AAD5SQL1_9FUNG</name>
<dbReference type="GO" id="GO:0051603">
    <property type="term" value="P:proteolysis involved in protein catabolic process"/>
    <property type="evidence" value="ECO:0007669"/>
    <property type="project" value="TreeGrafter"/>
</dbReference>
<dbReference type="Gene3D" id="3.30.70.360">
    <property type="match status" value="1"/>
</dbReference>
<dbReference type="GO" id="GO:0000328">
    <property type="term" value="C:fungal-type vacuole lumen"/>
    <property type="evidence" value="ECO:0007669"/>
    <property type="project" value="TreeGrafter"/>
</dbReference>
<dbReference type="GO" id="GO:0004181">
    <property type="term" value="F:metallocarboxypeptidase activity"/>
    <property type="evidence" value="ECO:0007669"/>
    <property type="project" value="InterPro"/>
</dbReference>
<protein>
    <recommendedName>
        <fullName evidence="9">Peptidase M20 dimerisation domain-containing protein</fullName>
    </recommendedName>
</protein>
<keyword evidence="8" id="KW-0812">Transmembrane</keyword>